<gene>
    <name evidence="1" type="ORF">EC835_101481</name>
</gene>
<evidence type="ECO:0000313" key="2">
    <source>
        <dbReference type="Proteomes" id="UP000295055"/>
    </source>
</evidence>
<comment type="caution">
    <text evidence="1">The sequence shown here is derived from an EMBL/GenBank/DDBJ whole genome shotgun (WGS) entry which is preliminary data.</text>
</comment>
<organism evidence="1 2">
    <name type="scientific">Providencia alcalifaciens</name>
    <dbReference type="NCBI Taxonomy" id="126385"/>
    <lineage>
        <taxon>Bacteria</taxon>
        <taxon>Pseudomonadati</taxon>
        <taxon>Pseudomonadota</taxon>
        <taxon>Gammaproteobacteria</taxon>
        <taxon>Enterobacterales</taxon>
        <taxon>Morganellaceae</taxon>
        <taxon>Providencia</taxon>
    </lineage>
</organism>
<dbReference type="RefSeq" id="WP_132494729.1">
    <property type="nucleotide sequence ID" value="NZ_SMAS01000001.1"/>
</dbReference>
<dbReference type="Proteomes" id="UP000295055">
    <property type="component" value="Unassembled WGS sequence"/>
</dbReference>
<dbReference type="OrthoDB" id="6461425at2"/>
<reference evidence="1 2" key="1">
    <citation type="submission" date="2019-03" db="EMBL/GenBank/DDBJ databases">
        <title>Genomic analyses of the natural microbiome of Caenorhabditis elegans.</title>
        <authorList>
            <person name="Samuel B."/>
        </authorList>
    </citation>
    <scope>NUCLEOTIDE SEQUENCE [LARGE SCALE GENOMIC DNA]</scope>
    <source>
        <strain evidence="1 2">JUb102</strain>
    </source>
</reference>
<sequence length="73" mass="8082">MKLNYFDSGAVAKITVTSNLFQYKKHRRVVDAVLLKTHVTASTKHGLVIKTVITGKSSHVLRAYKVAVAEANR</sequence>
<dbReference type="EMBL" id="SMAS01000001">
    <property type="protein sequence ID" value="TCT38475.1"/>
    <property type="molecule type" value="Genomic_DNA"/>
</dbReference>
<protein>
    <submittedName>
        <fullName evidence="1">Uncharacterized protein</fullName>
    </submittedName>
</protein>
<proteinExistence type="predicted"/>
<evidence type="ECO:0000313" key="1">
    <source>
        <dbReference type="EMBL" id="TCT38475.1"/>
    </source>
</evidence>
<accession>A0A4R3NR31</accession>
<name>A0A4R3NR31_9GAMM</name>
<dbReference type="AlphaFoldDB" id="A0A4R3NR31"/>